<dbReference type="PANTHER" id="PTHR27007">
    <property type="match status" value="1"/>
</dbReference>
<dbReference type="AlphaFoldDB" id="A0AAV5KPY2"/>
<comment type="caution">
    <text evidence="5">The sequence shown here is derived from an EMBL/GenBank/DDBJ whole genome shotgun (WGS) entry which is preliminary data.</text>
</comment>
<dbReference type="GO" id="GO:0004672">
    <property type="term" value="F:protein kinase activity"/>
    <property type="evidence" value="ECO:0007669"/>
    <property type="project" value="InterPro"/>
</dbReference>
<keyword evidence="3" id="KW-1133">Transmembrane helix</keyword>
<evidence type="ECO:0000256" key="2">
    <source>
        <dbReference type="ARBA" id="ARBA00022840"/>
    </source>
</evidence>
<evidence type="ECO:0000259" key="4">
    <source>
        <dbReference type="SMART" id="SM00220"/>
    </source>
</evidence>
<evidence type="ECO:0000256" key="1">
    <source>
        <dbReference type="ARBA" id="ARBA00022741"/>
    </source>
</evidence>
<name>A0AAV5KPY2_9ROSI</name>
<evidence type="ECO:0000256" key="3">
    <source>
        <dbReference type="SAM" id="Phobius"/>
    </source>
</evidence>
<evidence type="ECO:0000313" key="6">
    <source>
        <dbReference type="Proteomes" id="UP001054252"/>
    </source>
</evidence>
<protein>
    <recommendedName>
        <fullName evidence="4">Protein kinase domain-containing protein</fullName>
    </recommendedName>
</protein>
<dbReference type="GO" id="GO:0005524">
    <property type="term" value="F:ATP binding"/>
    <property type="evidence" value="ECO:0007669"/>
    <property type="project" value="UniProtKB-KW"/>
</dbReference>
<sequence>MGLQSISATLCFGGLTLVTTFVINTIVEVARSPPLLPPQLPNYGTGELPSAALLSYSQESPEAYLNTHNTYRAVVVVRPMRWRPMHKTALIKGSETAGLCIQMPCIHSGHLGVIDPPWMCKSTLRQCNPSKPAFADPPIIRPVENDNQSYLRGPSDFSYKELSKATKNFVEEEKLGEGGFGSTYKGFSRDSNVDVTVKRISRRSKQGIKEYTTKELLLAYEFTPNGSLDSHLFKARGLLPWNLRFKIVDGLASALLIDKASKESDVYSFGVQTLEIACGRRSIEPSYVQDQASLIAWVWEAYGNHKLLDLVGKKLSEDFDSKEMECSQIVGLWCTHPDHSIRPSIIDQESNAGA</sequence>
<dbReference type="EMBL" id="BPVZ01000072">
    <property type="protein sequence ID" value="GKV26593.1"/>
    <property type="molecule type" value="Genomic_DNA"/>
</dbReference>
<dbReference type="SMART" id="SM00220">
    <property type="entry name" value="S_TKc"/>
    <property type="match status" value="1"/>
</dbReference>
<dbReference type="InterPro" id="IPR050528">
    <property type="entry name" value="L-type_Lectin-RKs"/>
</dbReference>
<keyword evidence="2" id="KW-0067">ATP-binding</keyword>
<dbReference type="InterPro" id="IPR000719">
    <property type="entry name" value="Prot_kinase_dom"/>
</dbReference>
<gene>
    <name evidence="5" type="ORF">SLEP1_g35863</name>
</gene>
<proteinExistence type="predicted"/>
<dbReference type="Proteomes" id="UP001054252">
    <property type="component" value="Unassembled WGS sequence"/>
</dbReference>
<keyword evidence="6" id="KW-1185">Reference proteome</keyword>
<dbReference type="InterPro" id="IPR011009">
    <property type="entry name" value="Kinase-like_dom_sf"/>
</dbReference>
<organism evidence="5 6">
    <name type="scientific">Rubroshorea leprosula</name>
    <dbReference type="NCBI Taxonomy" id="152421"/>
    <lineage>
        <taxon>Eukaryota</taxon>
        <taxon>Viridiplantae</taxon>
        <taxon>Streptophyta</taxon>
        <taxon>Embryophyta</taxon>
        <taxon>Tracheophyta</taxon>
        <taxon>Spermatophyta</taxon>
        <taxon>Magnoliopsida</taxon>
        <taxon>eudicotyledons</taxon>
        <taxon>Gunneridae</taxon>
        <taxon>Pentapetalae</taxon>
        <taxon>rosids</taxon>
        <taxon>malvids</taxon>
        <taxon>Malvales</taxon>
        <taxon>Dipterocarpaceae</taxon>
        <taxon>Rubroshorea</taxon>
    </lineage>
</organism>
<keyword evidence="1" id="KW-0547">Nucleotide-binding</keyword>
<dbReference type="Gene3D" id="3.30.200.20">
    <property type="entry name" value="Phosphorylase Kinase, domain 1"/>
    <property type="match status" value="1"/>
</dbReference>
<feature type="transmembrane region" description="Helical" evidence="3">
    <location>
        <begin position="6"/>
        <end position="27"/>
    </location>
</feature>
<reference evidence="5 6" key="1">
    <citation type="journal article" date="2021" name="Commun. Biol.">
        <title>The genome of Shorea leprosula (Dipterocarpaceae) highlights the ecological relevance of drought in aseasonal tropical rainforests.</title>
        <authorList>
            <person name="Ng K.K.S."/>
            <person name="Kobayashi M.J."/>
            <person name="Fawcett J.A."/>
            <person name="Hatakeyama M."/>
            <person name="Paape T."/>
            <person name="Ng C.H."/>
            <person name="Ang C.C."/>
            <person name="Tnah L.H."/>
            <person name="Lee C.T."/>
            <person name="Nishiyama T."/>
            <person name="Sese J."/>
            <person name="O'Brien M.J."/>
            <person name="Copetti D."/>
            <person name="Mohd Noor M.I."/>
            <person name="Ong R.C."/>
            <person name="Putra M."/>
            <person name="Sireger I.Z."/>
            <person name="Indrioko S."/>
            <person name="Kosugi Y."/>
            <person name="Izuno A."/>
            <person name="Isagi Y."/>
            <person name="Lee S.L."/>
            <person name="Shimizu K.K."/>
        </authorList>
    </citation>
    <scope>NUCLEOTIDE SEQUENCE [LARGE SCALE GENOMIC DNA]</scope>
    <source>
        <strain evidence="5">214</strain>
    </source>
</reference>
<accession>A0AAV5KPY2</accession>
<feature type="domain" description="Protein kinase" evidence="4">
    <location>
        <begin position="169"/>
        <end position="330"/>
    </location>
</feature>
<dbReference type="SUPFAM" id="SSF56112">
    <property type="entry name" value="Protein kinase-like (PK-like)"/>
    <property type="match status" value="1"/>
</dbReference>
<dbReference type="Gene3D" id="1.10.510.10">
    <property type="entry name" value="Transferase(Phosphotransferase) domain 1"/>
    <property type="match status" value="1"/>
</dbReference>
<evidence type="ECO:0000313" key="5">
    <source>
        <dbReference type="EMBL" id="GKV26593.1"/>
    </source>
</evidence>
<keyword evidence="3" id="KW-0472">Membrane</keyword>
<keyword evidence="3" id="KW-0812">Transmembrane</keyword>